<dbReference type="Gramene" id="TraesJUL3D03G01824170.1">
    <property type="protein sequence ID" value="TraesJUL3D03G01824170.1"/>
    <property type="gene ID" value="TraesJUL3D03G01824170"/>
</dbReference>
<dbReference type="OrthoDB" id="27073at2759"/>
<dbReference type="InterPro" id="IPR016158">
    <property type="entry name" value="Cullin_homology"/>
</dbReference>
<proteinExistence type="inferred from homology"/>
<dbReference type="Pfam" id="PF10557">
    <property type="entry name" value="Cullin_Nedd8"/>
    <property type="match status" value="1"/>
</dbReference>
<dbReference type="SUPFAM" id="SSF46785">
    <property type="entry name" value="Winged helix' DNA-binding domain"/>
    <property type="match status" value="1"/>
</dbReference>
<dbReference type="InterPro" id="IPR016159">
    <property type="entry name" value="Cullin_repeat-like_dom_sf"/>
</dbReference>
<keyword evidence="3" id="KW-0832">Ubl conjugation</keyword>
<dbReference type="GeneID" id="123073802"/>
<dbReference type="GO" id="GO:0006511">
    <property type="term" value="P:ubiquitin-dependent protein catabolic process"/>
    <property type="evidence" value="ECO:0007669"/>
    <property type="project" value="InterPro"/>
</dbReference>
<dbReference type="Gene3D" id="1.10.10.10">
    <property type="entry name" value="Winged helix-like DNA-binding domain superfamily/Winged helix DNA-binding domain"/>
    <property type="match status" value="1"/>
</dbReference>
<dbReference type="Gramene" id="TraesCS3D03G0073200.1">
    <property type="protein sequence ID" value="TraesCS3D03G0073200.1.CDS"/>
    <property type="gene ID" value="TraesCS3D03G0073200"/>
</dbReference>
<comment type="similarity">
    <text evidence="1 4 5">Belongs to the cullin family.</text>
</comment>
<dbReference type="Gene3D" id="1.20.1310.10">
    <property type="entry name" value="Cullin Repeats"/>
    <property type="match status" value="4"/>
</dbReference>
<reference evidence="7" key="2">
    <citation type="submission" date="2018-10" db="UniProtKB">
        <authorList>
            <consortium name="EnsemblPlants"/>
        </authorList>
    </citation>
    <scope>IDENTIFICATION</scope>
</reference>
<dbReference type="EnsemblPlants" id="TraesCS3D02G040900.1">
    <property type="protein sequence ID" value="TraesCS3D02G040900.1"/>
    <property type="gene ID" value="TraesCS3D02G040900"/>
</dbReference>
<evidence type="ECO:0000256" key="2">
    <source>
        <dbReference type="ARBA" id="ARBA00022786"/>
    </source>
</evidence>
<organism evidence="7">
    <name type="scientific">Triticum aestivum</name>
    <name type="common">Wheat</name>
    <dbReference type="NCBI Taxonomy" id="4565"/>
    <lineage>
        <taxon>Eukaryota</taxon>
        <taxon>Viridiplantae</taxon>
        <taxon>Streptophyta</taxon>
        <taxon>Embryophyta</taxon>
        <taxon>Tracheophyta</taxon>
        <taxon>Spermatophyta</taxon>
        <taxon>Magnoliopsida</taxon>
        <taxon>Liliopsida</taxon>
        <taxon>Poales</taxon>
        <taxon>Poaceae</taxon>
        <taxon>BOP clade</taxon>
        <taxon>Pooideae</taxon>
        <taxon>Triticodae</taxon>
        <taxon>Triticeae</taxon>
        <taxon>Triticinae</taxon>
        <taxon>Triticum</taxon>
    </lineage>
</organism>
<sequence length="742" mass="86087">MDQDQTPIALEDGWRDMEAGIARLKRILHGVDGTSFTSQEYINLYTMIFNMCTQKPPYDYSEQLYKRYKQALEEYIKSTVLPSLKSKHGEFLLRELVERWKNHKVMVRWLTRFFHYLDRYYVSRKLLLPLKELGLSCFHDLVFGGLKTTLTTIVIDMVDNEREGQLIDRALLKDVVGIYLEIGQGSVGLYELDFEKAFCKGTTDYYSKKAQIWMLEDSCPEYMLKVEDSLQKEKERVGHYLHASTEEKLLEGTILELISWRAEEILYKENSGCRVLLLDGKYEDLSRMYRLFSKIDAGLFHVSKIFKEHVKEEGMSLLKHAADAANGTKNEKKEAVGSPEQEFVRKAIELHDKQLAYVTNCFQNNSAFHKALKAAFEDFCNKDVAGCTSAESLASFCDSILRKGGSEKLSDEVVEDTFDKVVTILSYISDKDLFVEFHRKKLGKRLLFDKSANNEHERSLLSKLKQYFGGQFTAKMEGMLNDVSTARDHQTAFEEYMRDKLPNHRVDFSVTVLTTGFWPSYKTSNINLPSEMIKCVEIFKDYYNSKQKSKRLTWIYSMGNCNIVAKFDAKPIELIVTTYQAAMLLLFNGSERLSYSEIVTQLNLPDDDAVRLLHSLSCAKYKILNKVPSNRIISPNDVFQVNHKFIDKMRRIKVPLPPTDEKKKVVEDVNKDRRFSIDASIVRIMKSRKVMGHQQLVAECVEQLSRMFKPDIKIIKRRIEDLISREYLERDLETANTYRYLA</sequence>
<keyword evidence="8" id="KW-1185">Reference proteome</keyword>
<dbReference type="Gramene" id="TraesKAR3D01G0015700.1">
    <property type="protein sequence ID" value="cds.TraesKAR3D01G0015700.1"/>
    <property type="gene ID" value="TraesKAR3D01G0015700"/>
</dbReference>
<dbReference type="GO" id="GO:0031625">
    <property type="term" value="F:ubiquitin protein ligase binding"/>
    <property type="evidence" value="ECO:0000318"/>
    <property type="project" value="GO_Central"/>
</dbReference>
<dbReference type="Gramene" id="TraesCS3D02G040900.1">
    <property type="protein sequence ID" value="TraesCS3D02G040900.1"/>
    <property type="gene ID" value="TraesCS3D02G040900"/>
</dbReference>
<dbReference type="InterPro" id="IPR036390">
    <property type="entry name" value="WH_DNA-bd_sf"/>
</dbReference>
<evidence type="ECO:0000256" key="4">
    <source>
        <dbReference type="PROSITE-ProRule" id="PRU00330"/>
    </source>
</evidence>
<dbReference type="Gramene" id="TraesCLE_scaffold_016500_01G000100.1">
    <property type="protein sequence ID" value="TraesCLE_scaffold_016500_01G000100.1"/>
    <property type="gene ID" value="TraesCLE_scaffold_016500_01G000100"/>
</dbReference>
<evidence type="ECO:0000256" key="5">
    <source>
        <dbReference type="RuleBase" id="RU003829"/>
    </source>
</evidence>
<dbReference type="Pfam" id="PF00888">
    <property type="entry name" value="Cullin"/>
    <property type="match status" value="1"/>
</dbReference>
<dbReference type="Gramene" id="TraesROB_scaffold_013334_01G001100.1">
    <property type="protein sequence ID" value="TraesROB_scaffold_013334_01G001100.1"/>
    <property type="gene ID" value="TraesROB_scaffold_013334_01G001100"/>
</dbReference>
<dbReference type="Gramene" id="TraesPARA_EIv1.0_1058590.1">
    <property type="protein sequence ID" value="TraesPARA_EIv1.0_1058590.1.CDS"/>
    <property type="gene ID" value="TraesPARA_EIv1.0_1058590"/>
</dbReference>
<reference evidence="7" key="1">
    <citation type="submission" date="2018-08" db="EMBL/GenBank/DDBJ databases">
        <authorList>
            <person name="Rossello M."/>
        </authorList>
    </citation>
    <scope>NUCLEOTIDE SEQUENCE [LARGE SCALE GENOMIC DNA]</scope>
    <source>
        <strain evidence="7">cv. Chinese Spring</strain>
    </source>
</reference>
<dbReference type="Gene3D" id="3.30.230.130">
    <property type="entry name" value="Cullin, Chain C, Domain 2"/>
    <property type="match status" value="1"/>
</dbReference>
<dbReference type="OMA" id="DEYMHLY"/>
<dbReference type="Gramene" id="TraesCAD_scaffold_004493_01G000100.1">
    <property type="protein sequence ID" value="TraesCAD_scaffold_004493_01G000100.1"/>
    <property type="gene ID" value="TraesCAD_scaffold_004493_01G000100"/>
</dbReference>
<dbReference type="AlphaFoldDB" id="A0A3B6GLM7"/>
<evidence type="ECO:0000259" key="6">
    <source>
        <dbReference type="PROSITE" id="PS50069"/>
    </source>
</evidence>
<dbReference type="Gramene" id="TraesWEE_scaffold_016480_01G000100.1">
    <property type="protein sequence ID" value="TraesWEE_scaffold_016480_01G000100.1"/>
    <property type="gene ID" value="TraesWEE_scaffold_016480_01G000100"/>
</dbReference>
<dbReference type="RefSeq" id="XP_044352768.1">
    <property type="nucleotide sequence ID" value="XM_044496833.1"/>
</dbReference>
<dbReference type="InterPro" id="IPR019559">
    <property type="entry name" value="Cullin_neddylation_domain"/>
</dbReference>
<accession>A0A3B6GLM7</accession>
<dbReference type="SUPFAM" id="SSF75632">
    <property type="entry name" value="Cullin homology domain"/>
    <property type="match status" value="1"/>
</dbReference>
<dbReference type="FunFam" id="1.10.10.10:FF:000503">
    <property type="entry name" value="Cullin-1"/>
    <property type="match status" value="1"/>
</dbReference>
<dbReference type="GO" id="GO:0031461">
    <property type="term" value="C:cullin-RING ubiquitin ligase complex"/>
    <property type="evidence" value="ECO:0000318"/>
    <property type="project" value="GO_Central"/>
</dbReference>
<evidence type="ECO:0000313" key="8">
    <source>
        <dbReference type="Proteomes" id="UP000019116"/>
    </source>
</evidence>
<gene>
    <name evidence="7" type="primary">LOC123073802</name>
</gene>
<protein>
    <recommendedName>
        <fullName evidence="6">Cullin family profile domain-containing protein</fullName>
    </recommendedName>
</protein>
<dbReference type="PROSITE" id="PS50069">
    <property type="entry name" value="CULLIN_2"/>
    <property type="match status" value="1"/>
</dbReference>
<dbReference type="InterPro" id="IPR001373">
    <property type="entry name" value="Cullin_N"/>
</dbReference>
<dbReference type="FunFam" id="1.20.1310.10:FF:000020">
    <property type="entry name" value="Cullin-1, putative"/>
    <property type="match status" value="1"/>
</dbReference>
<dbReference type="SMR" id="A0A3B6GLM7"/>
<evidence type="ECO:0000313" key="7">
    <source>
        <dbReference type="EnsemblPlants" id="TraesCS3D02G040900.1"/>
    </source>
</evidence>
<dbReference type="STRING" id="4565.A0A3B6GLM7"/>
<dbReference type="FunFam" id="1.20.1310.10:FF:000001">
    <property type="entry name" value="Cullin 3"/>
    <property type="match status" value="1"/>
</dbReference>
<feature type="domain" description="Cullin family profile" evidence="6">
    <location>
        <begin position="388"/>
        <end position="617"/>
    </location>
</feature>
<dbReference type="InterPro" id="IPR036388">
    <property type="entry name" value="WH-like_DNA-bd_sf"/>
</dbReference>
<evidence type="ECO:0000256" key="1">
    <source>
        <dbReference type="ARBA" id="ARBA00006019"/>
    </source>
</evidence>
<dbReference type="SMART" id="SM00884">
    <property type="entry name" value="Cullin_Nedd8"/>
    <property type="match status" value="1"/>
</dbReference>
<dbReference type="Pfam" id="PF26557">
    <property type="entry name" value="Cullin_AB"/>
    <property type="match status" value="1"/>
</dbReference>
<dbReference type="FunFam" id="3.30.230.130:FF:000005">
    <property type="entry name" value="Cullin-1 like"/>
    <property type="match status" value="1"/>
</dbReference>
<evidence type="ECO:0000256" key="3">
    <source>
        <dbReference type="ARBA" id="ARBA00022843"/>
    </source>
</evidence>
<name>A0A3B6GLM7_WHEAT</name>
<dbReference type="InterPro" id="IPR059120">
    <property type="entry name" value="Cullin-like_AB"/>
</dbReference>
<dbReference type="InterPro" id="IPR036317">
    <property type="entry name" value="Cullin_homology_sf"/>
</dbReference>
<dbReference type="Proteomes" id="UP000019116">
    <property type="component" value="Chromosome 3D"/>
</dbReference>
<keyword evidence="2" id="KW-0833">Ubl conjugation pathway</keyword>
<dbReference type="SMART" id="SM00182">
    <property type="entry name" value="CULLIN"/>
    <property type="match status" value="1"/>
</dbReference>
<dbReference type="PANTHER" id="PTHR11932">
    <property type="entry name" value="CULLIN"/>
    <property type="match status" value="1"/>
</dbReference>
<dbReference type="SUPFAM" id="SSF74788">
    <property type="entry name" value="Cullin repeat-like"/>
    <property type="match status" value="1"/>
</dbReference>
<dbReference type="GO" id="GO:0009867">
    <property type="term" value="P:jasmonic acid mediated signaling pathway"/>
    <property type="evidence" value="ECO:0007669"/>
    <property type="project" value="UniProtKB-ARBA"/>
</dbReference>
<dbReference type="FunFam" id="1.20.1310.10:FF:000021">
    <property type="entry name" value="Cullin-1, putative"/>
    <property type="match status" value="1"/>
</dbReference>
<dbReference type="FunFam" id="1.20.1310.10:FF:000013">
    <property type="entry name" value="Cullin-1 like"/>
    <property type="match status" value="1"/>
</dbReference>
<dbReference type="GO" id="GO:0016567">
    <property type="term" value="P:protein ubiquitination"/>
    <property type="evidence" value="ECO:0000318"/>
    <property type="project" value="GO_Central"/>
</dbReference>
<dbReference type="InterPro" id="IPR045093">
    <property type="entry name" value="Cullin"/>
</dbReference>